<dbReference type="PROSITE" id="PS00107">
    <property type="entry name" value="PROTEIN_KINASE_ATP"/>
    <property type="match status" value="1"/>
</dbReference>
<name>A0A0N4T545_BRUPA</name>
<keyword evidence="8 14" id="KW-0547">Nucleotide-binding</keyword>
<dbReference type="PROSITE" id="PS50011">
    <property type="entry name" value="PROTEIN_KINASE_DOM"/>
    <property type="match status" value="2"/>
</dbReference>
<dbReference type="InterPro" id="IPR017892">
    <property type="entry name" value="Pkinase_C"/>
</dbReference>
<keyword evidence="6" id="KW-0808">Transferase</keyword>
<dbReference type="InterPro" id="IPR017441">
    <property type="entry name" value="Protein_kinase_ATP_BS"/>
</dbReference>
<comment type="cofactor">
    <cofactor evidence="1">
        <name>Mg(2+)</name>
        <dbReference type="ChEBI" id="CHEBI:18420"/>
    </cofactor>
</comment>
<keyword evidence="5" id="KW-0597">Phosphoprotein</keyword>
<keyword evidence="9" id="KW-0418">Kinase</keyword>
<sequence length="626" mass="71873">MERDILARFCHPFIVRLHYAFQTEGKLYLILDFLPGGDLFNRLSKEIMFTEDDVKFYLAEIALALGHLHSLGIAYRDLKPENVLLDADGHINLTDFGLSKESVEKNGKTYSFCGTVEYMAPEVVNRRGHTVAADWWSFGVLMYEMLTGDLPFHGSNRRETMSMILRAKLTMPQSLSVEAQQLLRALFKRNPTNRLGCSNDDVKSIKLHPFFGTINWEKLYRREVQPPFKPLCTPSNHTRCFDSEFTKKTPHDSPALPASATAHELFRGFSYVAPSILTNDKPSLSINVISSHLQEAEKAYIFDEYNFNEDLGIGSFSICKRCVHKKSGAEFAVKQKNFKAKVCFVFCFLFLFLFCFFVFLFWIIDKSRRDAAEEVDILKRYSHHPNIVKLFAVYEDSINVYLIEELCKGGELLSRIMMLKHFSEREAAAIMLRLANAISYLHSNQVVHRDLKPSNIMYASKTADPDSIRIIDFGFAKQLRAENGLLMTPCYTAQFVAPEILRKQGYDMNCDVWSLGVLLFTMLSGETPFATSENDSPQKILKRVGEGKYSLNGQAWINISEQAKDLIRQLLHADPSKRLSAKQILIHPWIVHLNSLPTIRLNFFNDPFKVMVSFFFFFFNFKKKTI</sequence>
<dbReference type="Gene3D" id="3.30.200.20">
    <property type="entry name" value="Phosphorylase Kinase, domain 1"/>
    <property type="match status" value="3"/>
</dbReference>
<protein>
    <recommendedName>
        <fullName evidence="3">non-specific serine/threonine protein kinase</fullName>
        <ecNumber evidence="3">2.7.11.1</ecNumber>
    </recommendedName>
</protein>
<evidence type="ECO:0000313" key="19">
    <source>
        <dbReference type="EMBL" id="VDN84482.1"/>
    </source>
</evidence>
<evidence type="ECO:0000256" key="14">
    <source>
        <dbReference type="PIRSR" id="PIRSR000606-51"/>
    </source>
</evidence>
<feature type="binding site" evidence="14">
    <location>
        <begin position="311"/>
        <end position="319"/>
    </location>
    <ligand>
        <name>ATP</name>
        <dbReference type="ChEBI" id="CHEBI:30616"/>
    </ligand>
</feature>
<evidence type="ECO:0000313" key="21">
    <source>
        <dbReference type="WBParaSite" id="BPAG_0000332601-mRNA-1"/>
    </source>
</evidence>
<evidence type="ECO:0000259" key="17">
    <source>
        <dbReference type="PROSITE" id="PS50011"/>
    </source>
</evidence>
<dbReference type="SMART" id="SM00133">
    <property type="entry name" value="S_TK_X"/>
    <property type="match status" value="1"/>
</dbReference>
<proteinExistence type="inferred from homology"/>
<evidence type="ECO:0000256" key="13">
    <source>
        <dbReference type="PIRSR" id="PIRSR000606-50"/>
    </source>
</evidence>
<reference evidence="19 20" key="2">
    <citation type="submission" date="2018-11" db="EMBL/GenBank/DDBJ databases">
        <authorList>
            <consortium name="Pathogen Informatics"/>
        </authorList>
    </citation>
    <scope>NUCLEOTIDE SEQUENCE [LARGE SCALE GENOMIC DNA]</scope>
</reference>
<evidence type="ECO:0000256" key="16">
    <source>
        <dbReference type="SAM" id="Phobius"/>
    </source>
</evidence>
<dbReference type="AlphaFoldDB" id="A0A0N4T545"/>
<dbReference type="GO" id="GO:0000287">
    <property type="term" value="F:magnesium ion binding"/>
    <property type="evidence" value="ECO:0007669"/>
    <property type="project" value="InterPro"/>
</dbReference>
<feature type="binding site" evidence="14 15">
    <location>
        <position position="334"/>
    </location>
    <ligand>
        <name>ATP</name>
        <dbReference type="ChEBI" id="CHEBI:30616"/>
    </ligand>
</feature>
<feature type="active site" description="Proton acceptor" evidence="13">
    <location>
        <position position="450"/>
    </location>
</feature>
<comment type="catalytic activity">
    <reaction evidence="12">
        <text>L-seryl-[protein] + ATP = O-phospho-L-seryl-[protein] + ADP + H(+)</text>
        <dbReference type="Rhea" id="RHEA:17989"/>
        <dbReference type="Rhea" id="RHEA-COMP:9863"/>
        <dbReference type="Rhea" id="RHEA-COMP:11604"/>
        <dbReference type="ChEBI" id="CHEBI:15378"/>
        <dbReference type="ChEBI" id="CHEBI:29999"/>
        <dbReference type="ChEBI" id="CHEBI:30616"/>
        <dbReference type="ChEBI" id="CHEBI:83421"/>
        <dbReference type="ChEBI" id="CHEBI:456216"/>
        <dbReference type="EC" id="2.7.11.1"/>
    </reaction>
</comment>
<dbReference type="GO" id="GO:0005524">
    <property type="term" value="F:ATP binding"/>
    <property type="evidence" value="ECO:0007669"/>
    <property type="project" value="UniProtKB-UniRule"/>
</dbReference>
<reference evidence="21" key="1">
    <citation type="submission" date="2017-02" db="UniProtKB">
        <authorList>
            <consortium name="WormBaseParasite"/>
        </authorList>
    </citation>
    <scope>IDENTIFICATION</scope>
</reference>
<dbReference type="EC" id="2.7.11.1" evidence="3"/>
<evidence type="ECO:0000256" key="7">
    <source>
        <dbReference type="ARBA" id="ARBA00022737"/>
    </source>
</evidence>
<evidence type="ECO:0000256" key="4">
    <source>
        <dbReference type="ARBA" id="ARBA00022527"/>
    </source>
</evidence>
<evidence type="ECO:0000256" key="10">
    <source>
        <dbReference type="ARBA" id="ARBA00022840"/>
    </source>
</evidence>
<evidence type="ECO:0000256" key="15">
    <source>
        <dbReference type="PROSITE-ProRule" id="PRU10141"/>
    </source>
</evidence>
<evidence type="ECO:0000259" key="18">
    <source>
        <dbReference type="PROSITE" id="PS51285"/>
    </source>
</evidence>
<gene>
    <name evidence="19" type="ORF">BPAG_LOCUS3296</name>
</gene>
<evidence type="ECO:0000256" key="3">
    <source>
        <dbReference type="ARBA" id="ARBA00012513"/>
    </source>
</evidence>
<keyword evidence="16" id="KW-0472">Membrane</keyword>
<dbReference type="InterPro" id="IPR000719">
    <property type="entry name" value="Prot_kinase_dom"/>
</dbReference>
<dbReference type="GO" id="GO:0035556">
    <property type="term" value="P:intracellular signal transduction"/>
    <property type="evidence" value="ECO:0007669"/>
    <property type="project" value="InterPro"/>
</dbReference>
<dbReference type="PIRSF" id="PIRSF000606">
    <property type="entry name" value="Ribsml_S6_kin_2"/>
    <property type="match status" value="1"/>
</dbReference>
<dbReference type="PROSITE" id="PS00108">
    <property type="entry name" value="PROTEIN_KINASE_ST"/>
    <property type="match status" value="2"/>
</dbReference>
<evidence type="ECO:0000256" key="6">
    <source>
        <dbReference type="ARBA" id="ARBA00022679"/>
    </source>
</evidence>
<comment type="catalytic activity">
    <reaction evidence="11">
        <text>L-threonyl-[protein] + ATP = O-phospho-L-threonyl-[protein] + ADP + H(+)</text>
        <dbReference type="Rhea" id="RHEA:46608"/>
        <dbReference type="Rhea" id="RHEA-COMP:11060"/>
        <dbReference type="Rhea" id="RHEA-COMP:11605"/>
        <dbReference type="ChEBI" id="CHEBI:15378"/>
        <dbReference type="ChEBI" id="CHEBI:30013"/>
        <dbReference type="ChEBI" id="CHEBI:30616"/>
        <dbReference type="ChEBI" id="CHEBI:61977"/>
        <dbReference type="ChEBI" id="CHEBI:456216"/>
        <dbReference type="EC" id="2.7.11.1"/>
    </reaction>
</comment>
<feature type="domain" description="Protein kinase" evidence="17">
    <location>
        <begin position="1"/>
        <end position="211"/>
    </location>
</feature>
<dbReference type="InterPro" id="IPR008271">
    <property type="entry name" value="Ser/Thr_kinase_AS"/>
</dbReference>
<evidence type="ECO:0000256" key="1">
    <source>
        <dbReference type="ARBA" id="ARBA00001946"/>
    </source>
</evidence>
<dbReference type="Proteomes" id="UP000278627">
    <property type="component" value="Unassembled WGS sequence"/>
</dbReference>
<evidence type="ECO:0000313" key="20">
    <source>
        <dbReference type="Proteomes" id="UP000278627"/>
    </source>
</evidence>
<keyword evidence="7" id="KW-0677">Repeat</keyword>
<keyword evidence="4" id="KW-0723">Serine/threonine-protein kinase</keyword>
<keyword evidence="20" id="KW-1185">Reference proteome</keyword>
<evidence type="ECO:0000256" key="12">
    <source>
        <dbReference type="ARBA" id="ARBA00048679"/>
    </source>
</evidence>
<dbReference type="WBParaSite" id="BPAG_0000332601-mRNA-1">
    <property type="protein sequence ID" value="BPAG_0000332601-mRNA-1"/>
    <property type="gene ID" value="BPAG_0000332601"/>
</dbReference>
<dbReference type="GO" id="GO:0004674">
    <property type="term" value="F:protein serine/threonine kinase activity"/>
    <property type="evidence" value="ECO:0007669"/>
    <property type="project" value="UniProtKB-KW"/>
</dbReference>
<dbReference type="FunFam" id="1.10.510.10:FF:001170">
    <property type="entry name" value="Ribosomal protein S6 kinase alpha-1"/>
    <property type="match status" value="1"/>
</dbReference>
<feature type="domain" description="AGC-kinase C-terminal" evidence="18">
    <location>
        <begin position="212"/>
        <end position="281"/>
    </location>
</feature>
<keyword evidence="16" id="KW-0812">Transmembrane</keyword>
<keyword evidence="10 14" id="KW-0067">ATP-binding</keyword>
<accession>A0A0N4T545</accession>
<feature type="domain" description="Protein kinase" evidence="17">
    <location>
        <begin position="305"/>
        <end position="590"/>
    </location>
</feature>
<dbReference type="InterPro" id="IPR016239">
    <property type="entry name" value="Ribosomal_S6_kinase_II"/>
</dbReference>
<dbReference type="InterPro" id="IPR011009">
    <property type="entry name" value="Kinase-like_dom_sf"/>
</dbReference>
<feature type="active site" description="Proton acceptor" evidence="13">
    <location>
        <position position="77"/>
    </location>
</feature>
<dbReference type="Gene3D" id="1.10.510.10">
    <property type="entry name" value="Transferase(Phosphotransferase) domain 1"/>
    <property type="match status" value="2"/>
</dbReference>
<evidence type="ECO:0000256" key="11">
    <source>
        <dbReference type="ARBA" id="ARBA00047899"/>
    </source>
</evidence>
<dbReference type="Pfam" id="PF00433">
    <property type="entry name" value="Pkinase_C"/>
    <property type="match status" value="1"/>
</dbReference>
<evidence type="ECO:0000256" key="9">
    <source>
        <dbReference type="ARBA" id="ARBA00022777"/>
    </source>
</evidence>
<evidence type="ECO:0000256" key="5">
    <source>
        <dbReference type="ARBA" id="ARBA00022553"/>
    </source>
</evidence>
<comment type="similarity">
    <text evidence="2">Belongs to the protein kinase superfamily. AGC Ser/Thr protein kinase family. S6 kinase subfamily.</text>
</comment>
<evidence type="ECO:0000256" key="2">
    <source>
        <dbReference type="ARBA" id="ARBA00009804"/>
    </source>
</evidence>
<dbReference type="SMART" id="SM00220">
    <property type="entry name" value="S_TKc"/>
    <property type="match status" value="2"/>
</dbReference>
<feature type="transmembrane region" description="Helical" evidence="16">
    <location>
        <begin position="342"/>
        <end position="364"/>
    </location>
</feature>
<dbReference type="FunFam" id="1.10.510.10:FF:000010">
    <property type="entry name" value="Ribosomal protein S6 kinase"/>
    <property type="match status" value="1"/>
</dbReference>
<dbReference type="PANTHER" id="PTHR24351">
    <property type="entry name" value="RIBOSOMAL PROTEIN S6 KINASE"/>
    <property type="match status" value="1"/>
</dbReference>
<dbReference type="Pfam" id="PF00069">
    <property type="entry name" value="Pkinase"/>
    <property type="match status" value="2"/>
</dbReference>
<evidence type="ECO:0000256" key="8">
    <source>
        <dbReference type="ARBA" id="ARBA00022741"/>
    </source>
</evidence>
<keyword evidence="16" id="KW-1133">Transmembrane helix</keyword>
<dbReference type="InterPro" id="IPR000961">
    <property type="entry name" value="AGC-kinase_C"/>
</dbReference>
<organism evidence="21">
    <name type="scientific">Brugia pahangi</name>
    <name type="common">Filarial nematode worm</name>
    <dbReference type="NCBI Taxonomy" id="6280"/>
    <lineage>
        <taxon>Eukaryota</taxon>
        <taxon>Metazoa</taxon>
        <taxon>Ecdysozoa</taxon>
        <taxon>Nematoda</taxon>
        <taxon>Chromadorea</taxon>
        <taxon>Rhabditida</taxon>
        <taxon>Spirurina</taxon>
        <taxon>Spiruromorpha</taxon>
        <taxon>Filarioidea</taxon>
        <taxon>Onchocercidae</taxon>
        <taxon>Brugia</taxon>
    </lineage>
</organism>
<dbReference type="EMBL" id="UZAD01000855">
    <property type="protein sequence ID" value="VDN84482.1"/>
    <property type="molecule type" value="Genomic_DNA"/>
</dbReference>
<dbReference type="PROSITE" id="PS51285">
    <property type="entry name" value="AGC_KINASE_CTER"/>
    <property type="match status" value="1"/>
</dbReference>
<dbReference type="STRING" id="6280.A0A0N4T545"/>
<dbReference type="SUPFAM" id="SSF56112">
    <property type="entry name" value="Protein kinase-like (PK-like)"/>
    <property type="match status" value="2"/>
</dbReference>